<dbReference type="PANTHER" id="PTHR22911">
    <property type="entry name" value="ACYL-MALONYL CONDENSING ENZYME-RELATED"/>
    <property type="match status" value="1"/>
</dbReference>
<dbReference type="Proteomes" id="UP001470809">
    <property type="component" value="Chromosome"/>
</dbReference>
<gene>
    <name evidence="8" type="ORF">AABB31_20205</name>
</gene>
<proteinExistence type="inferred from homology"/>
<feature type="transmembrane region" description="Helical" evidence="6">
    <location>
        <begin position="94"/>
        <end position="112"/>
    </location>
</feature>
<keyword evidence="3 6" id="KW-0812">Transmembrane</keyword>
<feature type="transmembrane region" description="Helical" evidence="6">
    <location>
        <begin position="260"/>
        <end position="278"/>
    </location>
</feature>
<evidence type="ECO:0000259" key="7">
    <source>
        <dbReference type="Pfam" id="PF00892"/>
    </source>
</evidence>
<feature type="domain" description="EamA" evidence="7">
    <location>
        <begin position="148"/>
        <end position="276"/>
    </location>
</feature>
<sequence length="321" mass="34377">MSANAKGALFALLAFGVFATHDAVVKILGATYSPIQIVFFSVLLSFPLATVMLMRDVEPGTLVPKHPWWMALRTVAAVVTGVSAFYAFSVLPLAQTYAILFASPLLITVLAIPVLGEKVRLRRWMAVLVGLIGVLVVLRPGQTALSAGHLAALVAAVGGSVASIVVRKIGAEERPVVILLYPMVVNFVVMACALPFVYQPMPIEHLGLLAVIATFAWIASRLVIKAYQVGEAAIIAPMQYSQIIWATGFGLLFFDETIDQATIIGAGIIIASGMYIVLRESRGGGSENTPVLRTRSRSETATTPRVSLFMRFAGKAPPRQD</sequence>
<evidence type="ECO:0000256" key="5">
    <source>
        <dbReference type="ARBA" id="ARBA00023136"/>
    </source>
</evidence>
<evidence type="ECO:0000256" key="2">
    <source>
        <dbReference type="ARBA" id="ARBA00009853"/>
    </source>
</evidence>
<dbReference type="GO" id="GO:0016020">
    <property type="term" value="C:membrane"/>
    <property type="evidence" value="ECO:0007669"/>
    <property type="project" value="UniProtKB-SubCell"/>
</dbReference>
<dbReference type="RefSeq" id="WP_342076556.1">
    <property type="nucleotide sequence ID" value="NZ_CP151767.2"/>
</dbReference>
<dbReference type="InterPro" id="IPR037185">
    <property type="entry name" value="EmrE-like"/>
</dbReference>
<feature type="transmembrane region" description="Helical" evidence="6">
    <location>
        <begin position="35"/>
        <end position="54"/>
    </location>
</feature>
<reference evidence="9" key="1">
    <citation type="submission" date="2024-04" db="EMBL/GenBank/DDBJ databases">
        <title>Phylogenomic analyses of a clade within the roseobacter group suggest taxonomic reassignments of species of the genera Aestuariivita, Citreicella, Loktanella, Nautella, Pelagibaca, Ruegeria, Thalassobius, Thiobacimonas and Tropicibacter, and the proposal o.</title>
        <authorList>
            <person name="Jeon C.O."/>
        </authorList>
    </citation>
    <scope>NUCLEOTIDE SEQUENCE [LARGE SCALE GENOMIC DNA]</scope>
    <source>
        <strain evidence="9">SS1-5</strain>
    </source>
</reference>
<feature type="domain" description="EamA" evidence="7">
    <location>
        <begin position="6"/>
        <end position="138"/>
    </location>
</feature>
<name>A0AAN0NKG2_9RHOB</name>
<protein>
    <submittedName>
        <fullName evidence="8">DMT family transporter</fullName>
    </submittedName>
</protein>
<dbReference type="AlphaFoldDB" id="A0AAN0NKG2"/>
<feature type="transmembrane region" description="Helical" evidence="6">
    <location>
        <begin position="203"/>
        <end position="220"/>
    </location>
</feature>
<evidence type="ECO:0000256" key="1">
    <source>
        <dbReference type="ARBA" id="ARBA00004141"/>
    </source>
</evidence>
<comment type="similarity">
    <text evidence="2">Belongs to the drug/metabolite transporter (DMT) superfamily. 10 TMS drug/metabolite exporter (DME) (TC 2.A.7.3) family.</text>
</comment>
<keyword evidence="4 6" id="KW-1133">Transmembrane helix</keyword>
<dbReference type="KEGG" id="yrh:AABB31_20205"/>
<comment type="subcellular location">
    <subcellularLocation>
        <location evidence="1">Membrane</location>
        <topology evidence="1">Multi-pass membrane protein</topology>
    </subcellularLocation>
</comment>
<dbReference type="SUPFAM" id="SSF103481">
    <property type="entry name" value="Multidrug resistance efflux transporter EmrE"/>
    <property type="match status" value="2"/>
</dbReference>
<dbReference type="InterPro" id="IPR000620">
    <property type="entry name" value="EamA_dom"/>
</dbReference>
<evidence type="ECO:0000256" key="4">
    <source>
        <dbReference type="ARBA" id="ARBA00022989"/>
    </source>
</evidence>
<reference evidence="8 9" key="2">
    <citation type="submission" date="2024-08" db="EMBL/GenBank/DDBJ databases">
        <title>Phylogenomic analyses of a clade within the roseobacter group suggest taxonomic reassignments of species of the genera Aestuariivita, Citreicella, Loktanella, Nautella, Pelagibaca, Ruegeria, Thalassobius, Thiobacimonas and Tropicibacter, and the proposal o.</title>
        <authorList>
            <person name="Jeon C.O."/>
        </authorList>
    </citation>
    <scope>NUCLEOTIDE SEQUENCE [LARGE SCALE GENOMIC DNA]</scope>
    <source>
        <strain evidence="8 9">SS1-5</strain>
    </source>
</reference>
<feature type="transmembrane region" description="Helical" evidence="6">
    <location>
        <begin position="124"/>
        <end position="141"/>
    </location>
</feature>
<feature type="transmembrane region" description="Helical" evidence="6">
    <location>
        <begin position="66"/>
        <end position="88"/>
    </location>
</feature>
<evidence type="ECO:0000313" key="9">
    <source>
        <dbReference type="Proteomes" id="UP001470809"/>
    </source>
</evidence>
<dbReference type="PANTHER" id="PTHR22911:SF6">
    <property type="entry name" value="SOLUTE CARRIER FAMILY 35 MEMBER G1"/>
    <property type="match status" value="1"/>
</dbReference>
<feature type="transmembrane region" description="Helical" evidence="6">
    <location>
        <begin position="232"/>
        <end position="254"/>
    </location>
</feature>
<dbReference type="Gene3D" id="1.10.3730.20">
    <property type="match status" value="1"/>
</dbReference>
<dbReference type="Pfam" id="PF00892">
    <property type="entry name" value="EamA"/>
    <property type="match status" value="2"/>
</dbReference>
<keyword evidence="5 6" id="KW-0472">Membrane</keyword>
<feature type="transmembrane region" description="Helical" evidence="6">
    <location>
        <begin position="178"/>
        <end position="197"/>
    </location>
</feature>
<accession>A0AAN0NKG2</accession>
<evidence type="ECO:0000313" key="8">
    <source>
        <dbReference type="EMBL" id="WZU67245.1"/>
    </source>
</evidence>
<evidence type="ECO:0000256" key="3">
    <source>
        <dbReference type="ARBA" id="ARBA00022692"/>
    </source>
</evidence>
<keyword evidence="9" id="KW-1185">Reference proteome</keyword>
<evidence type="ECO:0000256" key="6">
    <source>
        <dbReference type="SAM" id="Phobius"/>
    </source>
</evidence>
<organism evidence="8 9">
    <name type="scientific">Yoonia rhodophyticola</name>
    <dbReference type="NCBI Taxonomy" id="3137370"/>
    <lineage>
        <taxon>Bacteria</taxon>
        <taxon>Pseudomonadati</taxon>
        <taxon>Pseudomonadota</taxon>
        <taxon>Alphaproteobacteria</taxon>
        <taxon>Rhodobacterales</taxon>
        <taxon>Paracoccaceae</taxon>
        <taxon>Yoonia</taxon>
    </lineage>
</organism>
<dbReference type="EMBL" id="CP151767">
    <property type="protein sequence ID" value="WZU67245.1"/>
    <property type="molecule type" value="Genomic_DNA"/>
</dbReference>
<feature type="transmembrane region" description="Helical" evidence="6">
    <location>
        <begin position="147"/>
        <end position="166"/>
    </location>
</feature>